<dbReference type="RefSeq" id="WP_073481386.1">
    <property type="nucleotide sequence ID" value="NZ_FQVN01000003.1"/>
</dbReference>
<dbReference type="OrthoDB" id="5192404at2"/>
<keyword evidence="2" id="KW-1185">Reference proteome</keyword>
<dbReference type="STRING" id="2017.SAMN05444320_103187"/>
<accession>A0A1M5AMF4</accession>
<dbReference type="Proteomes" id="UP000184501">
    <property type="component" value="Unassembled WGS sequence"/>
</dbReference>
<name>A0A1M5AMF4_STRHI</name>
<proteinExistence type="predicted"/>
<sequence length="136" mass="14132">MSESFLDRLSFTAGLPVMGAAGGAVAGGAMVAGGGKFTVDPANAQQLIDDLNAVVTELAAINEQASSLAYVRPPAEDMHSQRAAQEIAKVAVGRDGCHEQANRAYQEAIKATIANLEASLKAYREAEQANTTRVKG</sequence>
<dbReference type="EMBL" id="FQVN01000003">
    <property type="protein sequence ID" value="SHF31419.1"/>
    <property type="molecule type" value="Genomic_DNA"/>
</dbReference>
<evidence type="ECO:0000313" key="1">
    <source>
        <dbReference type="EMBL" id="SHF31419.1"/>
    </source>
</evidence>
<organism evidence="1 2">
    <name type="scientific">Streptoalloteichus hindustanus</name>
    <dbReference type="NCBI Taxonomy" id="2017"/>
    <lineage>
        <taxon>Bacteria</taxon>
        <taxon>Bacillati</taxon>
        <taxon>Actinomycetota</taxon>
        <taxon>Actinomycetes</taxon>
        <taxon>Pseudonocardiales</taxon>
        <taxon>Pseudonocardiaceae</taxon>
        <taxon>Streptoalloteichus</taxon>
    </lineage>
</organism>
<protein>
    <recommendedName>
        <fullName evidence="3">PE family protein</fullName>
    </recommendedName>
</protein>
<gene>
    <name evidence="1" type="ORF">SAMN05444320_103187</name>
</gene>
<evidence type="ECO:0000313" key="2">
    <source>
        <dbReference type="Proteomes" id="UP000184501"/>
    </source>
</evidence>
<reference evidence="1 2" key="1">
    <citation type="submission" date="2016-11" db="EMBL/GenBank/DDBJ databases">
        <authorList>
            <person name="Jaros S."/>
            <person name="Januszkiewicz K."/>
            <person name="Wedrychowicz H."/>
        </authorList>
    </citation>
    <scope>NUCLEOTIDE SEQUENCE [LARGE SCALE GENOMIC DNA]</scope>
    <source>
        <strain evidence="1 2">DSM 44523</strain>
    </source>
</reference>
<dbReference type="AlphaFoldDB" id="A0A1M5AMF4"/>
<evidence type="ECO:0008006" key="3">
    <source>
        <dbReference type="Google" id="ProtNLM"/>
    </source>
</evidence>